<dbReference type="RefSeq" id="WP_187660201.1">
    <property type="nucleotide sequence ID" value="NZ_JACTAB010000003.1"/>
</dbReference>
<keyword evidence="4" id="KW-1185">Reference proteome</keyword>
<accession>A0ABU9DZ99</accession>
<evidence type="ECO:0000256" key="2">
    <source>
        <dbReference type="SAM" id="SignalP"/>
    </source>
</evidence>
<dbReference type="EMBL" id="JBBPCB010000002">
    <property type="protein sequence ID" value="MEK8179724.1"/>
    <property type="molecule type" value="Genomic_DNA"/>
</dbReference>
<proteinExistence type="predicted"/>
<protein>
    <submittedName>
        <fullName evidence="3">Uncharacterized protein</fullName>
    </submittedName>
</protein>
<feature type="region of interest" description="Disordered" evidence="1">
    <location>
        <begin position="142"/>
        <end position="169"/>
    </location>
</feature>
<keyword evidence="2" id="KW-0732">Signal</keyword>
<comment type="caution">
    <text evidence="3">The sequence shown here is derived from an EMBL/GenBank/DDBJ whole genome shotgun (WGS) entry which is preliminary data.</text>
</comment>
<evidence type="ECO:0000313" key="3">
    <source>
        <dbReference type="EMBL" id="MEK8179724.1"/>
    </source>
</evidence>
<feature type="signal peptide" evidence="2">
    <location>
        <begin position="1"/>
        <end position="29"/>
    </location>
</feature>
<feature type="chain" id="PRO_5045806191" evidence="2">
    <location>
        <begin position="30"/>
        <end position="169"/>
    </location>
</feature>
<evidence type="ECO:0000256" key="1">
    <source>
        <dbReference type="SAM" id="MobiDB-lite"/>
    </source>
</evidence>
<organism evidence="3 4">
    <name type="scientific">Flavobacterium buctense</name>
    <dbReference type="NCBI Taxonomy" id="1648146"/>
    <lineage>
        <taxon>Bacteria</taxon>
        <taxon>Pseudomonadati</taxon>
        <taxon>Bacteroidota</taxon>
        <taxon>Flavobacteriia</taxon>
        <taxon>Flavobacteriales</taxon>
        <taxon>Flavobacteriaceae</taxon>
        <taxon>Flavobacterium</taxon>
    </lineage>
</organism>
<gene>
    <name evidence="3" type="ORF">WMW71_05170</name>
</gene>
<sequence>MNAIVKRKASGKLKTLVAVLLALPMTSNAQSDVTALVRGGEILVGGLITLFSSSKKHTNSLTVESVCIKNKMTEKITIVITRQTEDGEEIKKELVIPKDSKECFYELPKGVYTYEIILASEEVYKKGEYFFKDKTVITLKEEAKEEPKNEVKEKPIEETKEEETKTPTD</sequence>
<evidence type="ECO:0000313" key="4">
    <source>
        <dbReference type="Proteomes" id="UP001491349"/>
    </source>
</evidence>
<name>A0ABU9DZ99_9FLAO</name>
<reference evidence="3 4" key="1">
    <citation type="submission" date="2024-04" db="EMBL/GenBank/DDBJ databases">
        <title>draft genome sequnece of Flavobacterium buctense JCM 30750.</title>
        <authorList>
            <person name="Kim D.-U."/>
        </authorList>
    </citation>
    <scope>NUCLEOTIDE SEQUENCE [LARGE SCALE GENOMIC DNA]</scope>
    <source>
        <strain evidence="3 4">JCM 30750</strain>
    </source>
</reference>
<dbReference type="Proteomes" id="UP001491349">
    <property type="component" value="Unassembled WGS sequence"/>
</dbReference>